<evidence type="ECO:0000256" key="3">
    <source>
        <dbReference type="ARBA" id="ARBA00022618"/>
    </source>
</evidence>
<dbReference type="CDD" id="cd00798">
    <property type="entry name" value="INT_XerDC_C"/>
    <property type="match status" value="1"/>
</dbReference>
<comment type="function">
    <text evidence="9">Site-specific tyrosine recombinase, which acts by catalyzing the cutting and rejoining of the recombining DNA molecules. The XerC-XerD complex is essential to convert dimers of the bacterial chromosome into monomers to permit their segregation at cell division. It also contributes to the segregational stability of plasmids.</text>
</comment>
<evidence type="ECO:0000256" key="6">
    <source>
        <dbReference type="ARBA" id="ARBA00023125"/>
    </source>
</evidence>
<dbReference type="GO" id="GO:0007059">
    <property type="term" value="P:chromosome segregation"/>
    <property type="evidence" value="ECO:0007669"/>
    <property type="project" value="UniProtKB-UniRule"/>
</dbReference>
<dbReference type="GO" id="GO:0051301">
    <property type="term" value="P:cell division"/>
    <property type="evidence" value="ECO:0007669"/>
    <property type="project" value="UniProtKB-KW"/>
</dbReference>
<evidence type="ECO:0000313" key="12">
    <source>
        <dbReference type="EMBL" id="BBO66156.1"/>
    </source>
</evidence>
<dbReference type="PANTHER" id="PTHR30349:SF77">
    <property type="entry name" value="TYROSINE RECOMBINASE XERC"/>
    <property type="match status" value="1"/>
</dbReference>
<reference evidence="12 13" key="1">
    <citation type="submission" date="2019-11" db="EMBL/GenBank/DDBJ databases">
        <title>Comparative genomics of hydrocarbon-degrading Desulfosarcina strains.</title>
        <authorList>
            <person name="Watanabe M."/>
            <person name="Kojima H."/>
            <person name="Fukui M."/>
        </authorList>
    </citation>
    <scope>NUCLEOTIDE SEQUENCE [LARGE SCALE GENOMIC DNA]</scope>
    <source>
        <strain evidence="12 13">PL12</strain>
    </source>
</reference>
<dbReference type="SUPFAM" id="SSF47823">
    <property type="entry name" value="lambda integrase-like, N-terminal domain"/>
    <property type="match status" value="1"/>
</dbReference>
<evidence type="ECO:0000256" key="2">
    <source>
        <dbReference type="ARBA" id="ARBA00022490"/>
    </source>
</evidence>
<keyword evidence="3 9" id="KW-0132">Cell division</keyword>
<keyword evidence="8 9" id="KW-0131">Cell cycle</keyword>
<comment type="subcellular location">
    <subcellularLocation>
        <location evidence="1 9">Cytoplasm</location>
    </subcellularLocation>
</comment>
<dbReference type="NCBIfam" id="NF001399">
    <property type="entry name" value="PRK00283.1"/>
    <property type="match status" value="1"/>
</dbReference>
<dbReference type="InterPro" id="IPR023009">
    <property type="entry name" value="Tyrosine_recombinase_XerC/XerD"/>
</dbReference>
<keyword evidence="7 9" id="KW-0233">DNA recombination</keyword>
<dbReference type="InterPro" id="IPR050090">
    <property type="entry name" value="Tyrosine_recombinase_XerCD"/>
</dbReference>
<dbReference type="PROSITE" id="PS51898">
    <property type="entry name" value="TYR_RECOMBINASE"/>
    <property type="match status" value="1"/>
</dbReference>
<dbReference type="Pfam" id="PF00589">
    <property type="entry name" value="Phage_integrase"/>
    <property type="match status" value="1"/>
</dbReference>
<dbReference type="GO" id="GO:0006313">
    <property type="term" value="P:DNA transposition"/>
    <property type="evidence" value="ECO:0007669"/>
    <property type="project" value="UniProtKB-UniRule"/>
</dbReference>
<evidence type="ECO:0000256" key="5">
    <source>
        <dbReference type="ARBA" id="ARBA00022908"/>
    </source>
</evidence>
<dbReference type="Gene3D" id="1.10.150.130">
    <property type="match status" value="1"/>
</dbReference>
<keyword evidence="13" id="KW-1185">Reference proteome</keyword>
<evidence type="ECO:0000259" key="10">
    <source>
        <dbReference type="PROSITE" id="PS51898"/>
    </source>
</evidence>
<keyword evidence="2 9" id="KW-0963">Cytoplasm</keyword>
<keyword evidence="5 9" id="KW-0229">DNA integration</keyword>
<evidence type="ECO:0000313" key="13">
    <source>
        <dbReference type="Proteomes" id="UP000427906"/>
    </source>
</evidence>
<sequence>MTRPMLTAQIDLFLQALASEKGYSTHTIRAYGHDLAEFAGYAAGGAGSSEKRATRPLAVADIDSLTIRGYLGHLHRKNEKITIARKLSALRSFFRHLVKHRLADEDPTAAILTPKHSRRMPAYLSVDDMFRLLDQATDDTVLGLRNRALFETLYGAGIRVSELTGLNVFDVDFSSGCLRVSGKGNRERIVPVGAGALDRIQVYRDGLFARTGIGMATDGPLFLNKNKGRLSARSVGRILESLIRKCSLSVPVSPHGIRHSFATHMLDAGADLRTVQKLLGHKSLSTTQKYTHVSIDRLMAAYDRAHPRR</sequence>
<dbReference type="Gene3D" id="1.10.443.10">
    <property type="entry name" value="Intergrase catalytic core"/>
    <property type="match status" value="1"/>
</dbReference>
<evidence type="ECO:0000259" key="11">
    <source>
        <dbReference type="PROSITE" id="PS51900"/>
    </source>
</evidence>
<comment type="subunit">
    <text evidence="9">Forms a cyclic heterotetrameric complex composed of two molecules of XerC and two molecules of XerD.</text>
</comment>
<dbReference type="KEGG" id="dalk:DSCA_00860"/>
<dbReference type="SUPFAM" id="SSF56349">
    <property type="entry name" value="DNA breaking-rejoining enzymes"/>
    <property type="match status" value="1"/>
</dbReference>
<protein>
    <recommendedName>
        <fullName evidence="9">Tyrosine recombinase XerC</fullName>
    </recommendedName>
</protein>
<name>A0A5K7YB81_9BACT</name>
<keyword evidence="4 9" id="KW-0159">Chromosome partition</keyword>
<dbReference type="PANTHER" id="PTHR30349">
    <property type="entry name" value="PHAGE INTEGRASE-RELATED"/>
    <property type="match status" value="1"/>
</dbReference>
<evidence type="ECO:0000256" key="1">
    <source>
        <dbReference type="ARBA" id="ARBA00004496"/>
    </source>
</evidence>
<dbReference type="Proteomes" id="UP000427906">
    <property type="component" value="Chromosome"/>
</dbReference>
<evidence type="ECO:0000256" key="7">
    <source>
        <dbReference type="ARBA" id="ARBA00023172"/>
    </source>
</evidence>
<evidence type="ECO:0000256" key="4">
    <source>
        <dbReference type="ARBA" id="ARBA00022829"/>
    </source>
</evidence>
<dbReference type="InterPro" id="IPR044068">
    <property type="entry name" value="CB"/>
</dbReference>
<dbReference type="InterPro" id="IPR011010">
    <property type="entry name" value="DNA_brk_join_enz"/>
</dbReference>
<gene>
    <name evidence="12" type="primary">xerC_1</name>
    <name evidence="9" type="synonym">xerC</name>
    <name evidence="12" type="ORF">DSCA_00860</name>
</gene>
<feature type="active site" evidence="9">
    <location>
        <position position="183"/>
    </location>
</feature>
<dbReference type="Pfam" id="PF02899">
    <property type="entry name" value="Phage_int_SAM_1"/>
    <property type="match status" value="1"/>
</dbReference>
<proteinExistence type="inferred from homology"/>
<dbReference type="GO" id="GO:0005737">
    <property type="term" value="C:cytoplasm"/>
    <property type="evidence" value="ECO:0007669"/>
    <property type="project" value="UniProtKB-SubCell"/>
</dbReference>
<organism evidence="12 13">
    <name type="scientific">Desulfosarcina alkanivorans</name>
    <dbReference type="NCBI Taxonomy" id="571177"/>
    <lineage>
        <taxon>Bacteria</taxon>
        <taxon>Pseudomonadati</taxon>
        <taxon>Thermodesulfobacteriota</taxon>
        <taxon>Desulfobacteria</taxon>
        <taxon>Desulfobacterales</taxon>
        <taxon>Desulfosarcinaceae</taxon>
        <taxon>Desulfosarcina</taxon>
    </lineage>
</organism>
<dbReference type="HAMAP" id="MF_01808">
    <property type="entry name" value="Recomb_XerC_XerD"/>
    <property type="match status" value="1"/>
</dbReference>
<dbReference type="EMBL" id="AP021874">
    <property type="protein sequence ID" value="BBO66156.1"/>
    <property type="molecule type" value="Genomic_DNA"/>
</dbReference>
<feature type="active site" evidence="9">
    <location>
        <position position="255"/>
    </location>
</feature>
<feature type="active site" evidence="9">
    <location>
        <position position="281"/>
    </location>
</feature>
<dbReference type="InterPro" id="IPR002104">
    <property type="entry name" value="Integrase_catalytic"/>
</dbReference>
<dbReference type="GO" id="GO:0009037">
    <property type="term" value="F:tyrosine-based site-specific recombinase activity"/>
    <property type="evidence" value="ECO:0007669"/>
    <property type="project" value="UniProtKB-UniRule"/>
</dbReference>
<dbReference type="InterPro" id="IPR004107">
    <property type="entry name" value="Integrase_SAM-like_N"/>
</dbReference>
<keyword evidence="6 9" id="KW-0238">DNA-binding</keyword>
<feature type="active site" description="O-(3'-phospho-DNA)-tyrosine intermediate" evidence="9">
    <location>
        <position position="290"/>
    </location>
</feature>
<feature type="domain" description="Tyr recombinase" evidence="10">
    <location>
        <begin position="119"/>
        <end position="303"/>
    </location>
</feature>
<feature type="domain" description="Core-binding (CB)" evidence="11">
    <location>
        <begin position="4"/>
        <end position="98"/>
    </location>
</feature>
<evidence type="ECO:0000256" key="8">
    <source>
        <dbReference type="ARBA" id="ARBA00023306"/>
    </source>
</evidence>
<dbReference type="GO" id="GO:0003677">
    <property type="term" value="F:DNA binding"/>
    <property type="evidence" value="ECO:0007669"/>
    <property type="project" value="UniProtKB-UniRule"/>
</dbReference>
<comment type="similarity">
    <text evidence="9">Belongs to the 'phage' integrase family. XerC subfamily.</text>
</comment>
<dbReference type="InterPro" id="IPR013762">
    <property type="entry name" value="Integrase-like_cat_sf"/>
</dbReference>
<dbReference type="AlphaFoldDB" id="A0A5K7YB81"/>
<feature type="active site" evidence="9">
    <location>
        <position position="258"/>
    </location>
</feature>
<dbReference type="PROSITE" id="PS51900">
    <property type="entry name" value="CB"/>
    <property type="match status" value="1"/>
</dbReference>
<evidence type="ECO:0000256" key="9">
    <source>
        <dbReference type="HAMAP-Rule" id="MF_01808"/>
    </source>
</evidence>
<accession>A0A5K7YB81</accession>
<dbReference type="InterPro" id="IPR010998">
    <property type="entry name" value="Integrase_recombinase_N"/>
</dbReference>
<feature type="active site" evidence="9">
    <location>
        <position position="159"/>
    </location>
</feature>